<dbReference type="PROSITE" id="PS50949">
    <property type="entry name" value="HTH_GNTR"/>
    <property type="match status" value="1"/>
</dbReference>
<dbReference type="SUPFAM" id="SSF48008">
    <property type="entry name" value="GntR ligand-binding domain-like"/>
    <property type="match status" value="1"/>
</dbReference>
<dbReference type="PANTHER" id="PTHR43537:SF20">
    <property type="entry name" value="HTH-TYPE TRANSCRIPTIONAL REPRESSOR GLAR"/>
    <property type="match status" value="1"/>
</dbReference>
<keyword evidence="2" id="KW-0238">DNA-binding</keyword>
<dbReference type="InterPro" id="IPR008920">
    <property type="entry name" value="TF_FadR/GntR_C"/>
</dbReference>
<evidence type="ECO:0000256" key="1">
    <source>
        <dbReference type="ARBA" id="ARBA00023015"/>
    </source>
</evidence>
<protein>
    <submittedName>
        <fullName evidence="5">GntR family transcriptional regulator</fullName>
    </submittedName>
</protein>
<dbReference type="Pfam" id="PF00392">
    <property type="entry name" value="GntR"/>
    <property type="match status" value="1"/>
</dbReference>
<dbReference type="Proteomes" id="UP001185659">
    <property type="component" value="Unassembled WGS sequence"/>
</dbReference>
<dbReference type="SMART" id="SM00895">
    <property type="entry name" value="FCD"/>
    <property type="match status" value="1"/>
</dbReference>
<gene>
    <name evidence="5" type="ORF">R2G56_04080</name>
</gene>
<proteinExistence type="predicted"/>
<dbReference type="InterPro" id="IPR036388">
    <property type="entry name" value="WH-like_DNA-bd_sf"/>
</dbReference>
<comment type="caution">
    <text evidence="5">The sequence shown here is derived from an EMBL/GenBank/DDBJ whole genome shotgun (WGS) entry which is preliminary data.</text>
</comment>
<dbReference type="InterPro" id="IPR000524">
    <property type="entry name" value="Tscrpt_reg_HTH_GntR"/>
</dbReference>
<evidence type="ECO:0000313" key="6">
    <source>
        <dbReference type="Proteomes" id="UP001185659"/>
    </source>
</evidence>
<dbReference type="CDD" id="cd07377">
    <property type="entry name" value="WHTH_GntR"/>
    <property type="match status" value="1"/>
</dbReference>
<name>A0ABU4AGT1_9HYPH</name>
<feature type="domain" description="HTH gntR-type" evidence="4">
    <location>
        <begin position="6"/>
        <end position="73"/>
    </location>
</feature>
<accession>A0ABU4AGT1</accession>
<dbReference type="Gene3D" id="1.10.10.10">
    <property type="entry name" value="Winged helix-like DNA-binding domain superfamily/Winged helix DNA-binding domain"/>
    <property type="match status" value="1"/>
</dbReference>
<dbReference type="Pfam" id="PF07729">
    <property type="entry name" value="FCD"/>
    <property type="match status" value="1"/>
</dbReference>
<dbReference type="InterPro" id="IPR011711">
    <property type="entry name" value="GntR_C"/>
</dbReference>
<dbReference type="PANTHER" id="PTHR43537">
    <property type="entry name" value="TRANSCRIPTIONAL REGULATOR, GNTR FAMILY"/>
    <property type="match status" value="1"/>
</dbReference>
<dbReference type="RefSeq" id="WP_317560518.1">
    <property type="nucleotide sequence ID" value="NZ_JAWLIP010000001.1"/>
</dbReference>
<evidence type="ECO:0000256" key="2">
    <source>
        <dbReference type="ARBA" id="ARBA00023125"/>
    </source>
</evidence>
<keyword evidence="3" id="KW-0804">Transcription</keyword>
<reference evidence="5 6" key="1">
    <citation type="submission" date="2023-10" db="EMBL/GenBank/DDBJ databases">
        <authorList>
            <person name="Venkata Ramana C."/>
            <person name="Sasikala C."/>
            <person name="Dhurka M."/>
        </authorList>
    </citation>
    <scope>NUCLEOTIDE SEQUENCE [LARGE SCALE GENOMIC DNA]</scope>
    <source>
        <strain evidence="5 6">KCTC 32151</strain>
    </source>
</reference>
<dbReference type="Gene3D" id="1.20.120.530">
    <property type="entry name" value="GntR ligand-binding domain-like"/>
    <property type="match status" value="1"/>
</dbReference>
<evidence type="ECO:0000313" key="5">
    <source>
        <dbReference type="EMBL" id="MDV6225457.1"/>
    </source>
</evidence>
<evidence type="ECO:0000259" key="4">
    <source>
        <dbReference type="PROSITE" id="PS50949"/>
    </source>
</evidence>
<dbReference type="EMBL" id="JAWLIP010000001">
    <property type="protein sequence ID" value="MDV6225457.1"/>
    <property type="molecule type" value="Genomic_DNA"/>
</dbReference>
<evidence type="ECO:0000256" key="3">
    <source>
        <dbReference type="ARBA" id="ARBA00023163"/>
    </source>
</evidence>
<keyword evidence="1" id="KW-0805">Transcription regulation</keyword>
<dbReference type="InterPro" id="IPR036390">
    <property type="entry name" value="WH_DNA-bd_sf"/>
</dbReference>
<dbReference type="SMART" id="SM00345">
    <property type="entry name" value="HTH_GNTR"/>
    <property type="match status" value="1"/>
</dbReference>
<organism evidence="5 6">
    <name type="scientific">Nitratireductor aquimarinus</name>
    <dbReference type="NCBI Taxonomy" id="889300"/>
    <lineage>
        <taxon>Bacteria</taxon>
        <taxon>Pseudomonadati</taxon>
        <taxon>Pseudomonadota</taxon>
        <taxon>Alphaproteobacteria</taxon>
        <taxon>Hyphomicrobiales</taxon>
        <taxon>Phyllobacteriaceae</taxon>
        <taxon>Nitratireductor</taxon>
    </lineage>
</organism>
<sequence>MLQTKTPEGKGGVAALKRDIVSGVLAPGEPLRLMALSKRYGVGYTPLREALSRFEEAGLVVLSPNRGYRVAPVSFAELEDLEQSRALVEVALLEDAITHGDLPWEAAIVAAHHRLARASAALDGGGQVYSEWMEAHDAFHAALLAAARSVWLKSFQRQLSEQLRRHHHALLFSPADAGGEVITHDPATRALLEEALALEGHTRLMDAALARDADHAATLLRAHVQFTLAVHRAASGGEGE</sequence>
<keyword evidence="6" id="KW-1185">Reference proteome</keyword>
<dbReference type="SUPFAM" id="SSF46785">
    <property type="entry name" value="Winged helix' DNA-binding domain"/>
    <property type="match status" value="1"/>
</dbReference>